<keyword evidence="2 5" id="KW-0540">Nuclease</keyword>
<keyword evidence="1 5" id="KW-0963">Cytoplasm</keyword>
<name>A0A1M6DJ65_9BACT</name>
<dbReference type="PANTHER" id="PTHR30008:SF0">
    <property type="entry name" value="EXODEOXYRIBONUCLEASE 7 LARGE SUBUNIT"/>
    <property type="match status" value="1"/>
</dbReference>
<comment type="function">
    <text evidence="5">Bidirectionally degrades single-stranded DNA into large acid-insoluble oligonucleotides, which are then degraded further into small acid-soluble oligonucleotides.</text>
</comment>
<dbReference type="STRING" id="1168035.SAMN05444280_10570"/>
<comment type="subunit">
    <text evidence="5">Heterooligomer composed of large and small subunits.</text>
</comment>
<dbReference type="InterPro" id="IPR003753">
    <property type="entry name" value="Exonuc_VII_L"/>
</dbReference>
<dbReference type="Pfam" id="PF02601">
    <property type="entry name" value="Exonuc_VII_L"/>
    <property type="match status" value="1"/>
</dbReference>
<comment type="catalytic activity">
    <reaction evidence="5 6">
        <text>Exonucleolytic cleavage in either 5'- to 3'- or 3'- to 5'-direction to yield nucleoside 5'-phosphates.</text>
        <dbReference type="EC" id="3.1.11.6"/>
    </reaction>
</comment>
<evidence type="ECO:0000259" key="7">
    <source>
        <dbReference type="Pfam" id="PF02601"/>
    </source>
</evidence>
<organism evidence="9 10">
    <name type="scientific">Tangfeifania diversioriginum</name>
    <dbReference type="NCBI Taxonomy" id="1168035"/>
    <lineage>
        <taxon>Bacteria</taxon>
        <taxon>Pseudomonadati</taxon>
        <taxon>Bacteroidota</taxon>
        <taxon>Bacteroidia</taxon>
        <taxon>Marinilabiliales</taxon>
        <taxon>Prolixibacteraceae</taxon>
        <taxon>Tangfeifania</taxon>
    </lineage>
</organism>
<dbReference type="GO" id="GO:0003676">
    <property type="term" value="F:nucleic acid binding"/>
    <property type="evidence" value="ECO:0007669"/>
    <property type="project" value="InterPro"/>
</dbReference>
<evidence type="ECO:0000256" key="1">
    <source>
        <dbReference type="ARBA" id="ARBA00022490"/>
    </source>
</evidence>
<evidence type="ECO:0000313" key="10">
    <source>
        <dbReference type="Proteomes" id="UP000184050"/>
    </source>
</evidence>
<evidence type="ECO:0000256" key="5">
    <source>
        <dbReference type="HAMAP-Rule" id="MF_00378"/>
    </source>
</evidence>
<protein>
    <recommendedName>
        <fullName evidence="5">Exodeoxyribonuclease 7 large subunit</fullName>
        <ecNumber evidence="5">3.1.11.6</ecNumber>
    </recommendedName>
    <alternativeName>
        <fullName evidence="5">Exodeoxyribonuclease VII large subunit</fullName>
        <shortName evidence="5">Exonuclease VII large subunit</shortName>
    </alternativeName>
</protein>
<keyword evidence="4 5" id="KW-0269">Exonuclease</keyword>
<keyword evidence="10" id="KW-1185">Reference proteome</keyword>
<dbReference type="HAMAP" id="MF_00378">
    <property type="entry name" value="Exonuc_7_L"/>
    <property type="match status" value="1"/>
</dbReference>
<evidence type="ECO:0000256" key="2">
    <source>
        <dbReference type="ARBA" id="ARBA00022722"/>
    </source>
</evidence>
<gene>
    <name evidence="5" type="primary">xseA</name>
    <name evidence="9" type="ORF">SAMN05444280_10570</name>
</gene>
<dbReference type="PANTHER" id="PTHR30008">
    <property type="entry name" value="EXODEOXYRIBONUCLEASE 7 LARGE SUBUNIT"/>
    <property type="match status" value="1"/>
</dbReference>
<keyword evidence="3 5" id="KW-0378">Hydrolase</keyword>
<dbReference type="OrthoDB" id="9802795at2"/>
<dbReference type="InterPro" id="IPR025824">
    <property type="entry name" value="OB-fold_nuc-bd_dom"/>
</dbReference>
<feature type="domain" description="Exonuclease VII large subunit C-terminal" evidence="7">
    <location>
        <begin position="136"/>
        <end position="471"/>
    </location>
</feature>
<dbReference type="InterPro" id="IPR020579">
    <property type="entry name" value="Exonuc_VII_lsu_C"/>
</dbReference>
<sequence>MEQKLTLFELNKWIKNALSEAIPGTVWVVAEISELKENRSGHCYLELVEKEENDIIARARATIWSYTYRMLKPYFETTTGQLFTHGLKILVQVSVEYHPAYGLSLNVKDIDPAYTVGDLALQRKEIMERLQREGVFGMNKELELPLVPQKIAVISSKTAAGYQDFMNQLENNPAGFRFYTHIFEATMQGTGAVPSIINALERIFQYEDFFDAVAIIRGGGASADLSCFDNYELAFNVTQFPLPVVTGIGHEKDDTITDMVAHTRLKTPTAVAEFFINGTESFYDRLLALEEEVVDAVRENVQEKHHQLENFASDFHQLVSRFINEKKIQLTAKGNRFQQQVSRFSFNKKYELNTIQHDLQSAVTAWNNRKKIDLERNRQLLKTLAGEVFFKQQTENSRLIGRLKSATRGLISKEKERLHLNENAVRLLNPENVLKRGYTLTMKNDRVVKSVKQLAVDDEVETRFADGKVKSKITKKE</sequence>
<dbReference type="GO" id="GO:0005737">
    <property type="term" value="C:cytoplasm"/>
    <property type="evidence" value="ECO:0007669"/>
    <property type="project" value="UniProtKB-SubCell"/>
</dbReference>
<dbReference type="EMBL" id="FQZE01000005">
    <property type="protein sequence ID" value="SHI73099.1"/>
    <property type="molecule type" value="Genomic_DNA"/>
</dbReference>
<accession>A0A1M6DJ65</accession>
<dbReference type="GO" id="GO:0009318">
    <property type="term" value="C:exodeoxyribonuclease VII complex"/>
    <property type="evidence" value="ECO:0007669"/>
    <property type="project" value="UniProtKB-UniRule"/>
</dbReference>
<evidence type="ECO:0000256" key="6">
    <source>
        <dbReference type="RuleBase" id="RU004355"/>
    </source>
</evidence>
<proteinExistence type="inferred from homology"/>
<dbReference type="GO" id="GO:0006308">
    <property type="term" value="P:DNA catabolic process"/>
    <property type="evidence" value="ECO:0007669"/>
    <property type="project" value="UniProtKB-UniRule"/>
</dbReference>
<dbReference type="EC" id="3.1.11.6" evidence="5"/>
<comment type="similarity">
    <text evidence="5 6">Belongs to the XseA family.</text>
</comment>
<evidence type="ECO:0000259" key="8">
    <source>
        <dbReference type="Pfam" id="PF13742"/>
    </source>
</evidence>
<evidence type="ECO:0000256" key="4">
    <source>
        <dbReference type="ARBA" id="ARBA00022839"/>
    </source>
</evidence>
<dbReference type="GO" id="GO:0008855">
    <property type="term" value="F:exodeoxyribonuclease VII activity"/>
    <property type="evidence" value="ECO:0007669"/>
    <property type="project" value="UniProtKB-UniRule"/>
</dbReference>
<dbReference type="CDD" id="cd04489">
    <property type="entry name" value="ExoVII_LU_OBF"/>
    <property type="match status" value="1"/>
</dbReference>
<dbReference type="Pfam" id="PF13742">
    <property type="entry name" value="tRNA_anti_2"/>
    <property type="match status" value="1"/>
</dbReference>
<dbReference type="RefSeq" id="WP_073166283.1">
    <property type="nucleotide sequence ID" value="NZ_FQZE01000005.1"/>
</dbReference>
<feature type="domain" description="OB-fold nucleic acid binding" evidence="8">
    <location>
        <begin position="6"/>
        <end position="111"/>
    </location>
</feature>
<evidence type="ECO:0000313" key="9">
    <source>
        <dbReference type="EMBL" id="SHI73099.1"/>
    </source>
</evidence>
<reference evidence="9 10" key="1">
    <citation type="submission" date="2016-11" db="EMBL/GenBank/DDBJ databases">
        <authorList>
            <person name="Jaros S."/>
            <person name="Januszkiewicz K."/>
            <person name="Wedrychowicz H."/>
        </authorList>
    </citation>
    <scope>NUCLEOTIDE SEQUENCE [LARGE SCALE GENOMIC DNA]</scope>
    <source>
        <strain evidence="9 10">DSM 27063</strain>
    </source>
</reference>
<dbReference type="AlphaFoldDB" id="A0A1M6DJ65"/>
<comment type="subcellular location">
    <subcellularLocation>
        <location evidence="5 6">Cytoplasm</location>
    </subcellularLocation>
</comment>
<dbReference type="Proteomes" id="UP000184050">
    <property type="component" value="Unassembled WGS sequence"/>
</dbReference>
<dbReference type="NCBIfam" id="TIGR00237">
    <property type="entry name" value="xseA"/>
    <property type="match status" value="1"/>
</dbReference>
<evidence type="ECO:0000256" key="3">
    <source>
        <dbReference type="ARBA" id="ARBA00022801"/>
    </source>
</evidence>